<dbReference type="EMBL" id="MT143124">
    <property type="protein sequence ID" value="QJA93129.1"/>
    <property type="molecule type" value="Genomic_DNA"/>
</dbReference>
<dbReference type="InterPro" id="IPR011604">
    <property type="entry name" value="PDDEXK-like_dom_sf"/>
</dbReference>
<sequence length="270" mass="32160">MIKYELDKNVKQINMFDERWYRIKDIDLPSVTTYLEVYPKGYQFNKWLMETKDPYQVRDEAAQLGSAVHGLIEKTLKGETIEYYEEMDIKIWERYLYWCNFWKALFENPTKTLTTTKIKQSEIIEIVTKEDFTEYITYDLEEKTAGTVDKLIRINYADGNTKYAIIDWKTGKNLYESAKLQVAAYAKMTEKQYKVPIDFAIIVQLNESLNKGGYRVAISTIEDINNDYLDFLAIKQIWLREHKNEKPKYRTYPTTINLDYIKNNEIIKEV</sequence>
<dbReference type="InterPro" id="IPR038726">
    <property type="entry name" value="PDDEXK_AddAB-type"/>
</dbReference>
<name>A0A6M3LFI8_9ZZZZ</name>
<protein>
    <submittedName>
        <fullName evidence="2">Putative PD-(D/E)XK nuclease superfamily protein</fullName>
    </submittedName>
</protein>
<evidence type="ECO:0000313" key="2">
    <source>
        <dbReference type="EMBL" id="QJA93129.1"/>
    </source>
</evidence>
<dbReference type="AlphaFoldDB" id="A0A6M3LFI8"/>
<dbReference type="Gene3D" id="3.90.320.10">
    <property type="match status" value="1"/>
</dbReference>
<accession>A0A6M3LFI8</accession>
<organism evidence="2">
    <name type="scientific">viral metagenome</name>
    <dbReference type="NCBI Taxonomy" id="1070528"/>
    <lineage>
        <taxon>unclassified sequences</taxon>
        <taxon>metagenomes</taxon>
        <taxon>organismal metagenomes</taxon>
    </lineage>
</organism>
<gene>
    <name evidence="2" type="ORF">MM415B04350_0007</name>
</gene>
<feature type="domain" description="PD-(D/E)XK endonuclease-like" evidence="1">
    <location>
        <begin position="60"/>
        <end position="196"/>
    </location>
</feature>
<proteinExistence type="predicted"/>
<dbReference type="Pfam" id="PF12705">
    <property type="entry name" value="PDDEXK_1"/>
    <property type="match status" value="1"/>
</dbReference>
<reference evidence="2" key="1">
    <citation type="submission" date="2020-03" db="EMBL/GenBank/DDBJ databases">
        <title>The deep terrestrial virosphere.</title>
        <authorList>
            <person name="Holmfeldt K."/>
            <person name="Nilsson E."/>
            <person name="Simone D."/>
            <person name="Lopez-Fernandez M."/>
            <person name="Wu X."/>
            <person name="de Brujin I."/>
            <person name="Lundin D."/>
            <person name="Andersson A."/>
            <person name="Bertilsson S."/>
            <person name="Dopson M."/>
        </authorList>
    </citation>
    <scope>NUCLEOTIDE SEQUENCE</scope>
    <source>
        <strain evidence="2">MM415B04350</strain>
    </source>
</reference>
<evidence type="ECO:0000259" key="1">
    <source>
        <dbReference type="Pfam" id="PF12705"/>
    </source>
</evidence>